<proteinExistence type="predicted"/>
<gene>
    <name evidence="1" type="ORF">I5776_16725</name>
</gene>
<reference evidence="1 2" key="1">
    <citation type="submission" date="2020-11" db="EMBL/GenBank/DDBJ databases">
        <title>Taxonomic evaluation of the Bacillus sporothermodurans group of bacteria based on whole genome sequences.</title>
        <authorList>
            <person name="Fiedler G."/>
            <person name="Herbstmann A.-D."/>
            <person name="Doll E."/>
            <person name="Wenning M."/>
            <person name="Brinks E."/>
            <person name="Kabisch J."/>
            <person name="Breitenwieser F."/>
            <person name="Lappann M."/>
            <person name="Boehnlein C."/>
            <person name="Franz C."/>
        </authorList>
    </citation>
    <scope>NUCLEOTIDE SEQUENCE [LARGE SCALE GENOMIC DNA]</scope>
    <source>
        <strain evidence="1 2">JCM 19841</strain>
    </source>
</reference>
<evidence type="ECO:0000313" key="2">
    <source>
        <dbReference type="Proteomes" id="UP000595691"/>
    </source>
</evidence>
<dbReference type="Proteomes" id="UP000595691">
    <property type="component" value="Chromosome"/>
</dbReference>
<accession>A0ABX7DZB0</accession>
<evidence type="ECO:0008006" key="3">
    <source>
        <dbReference type="Google" id="ProtNLM"/>
    </source>
</evidence>
<evidence type="ECO:0000313" key="1">
    <source>
        <dbReference type="EMBL" id="QQZ08661.1"/>
    </source>
</evidence>
<dbReference type="Gene3D" id="3.30.2130.10">
    <property type="entry name" value="VC0802-like"/>
    <property type="match status" value="1"/>
</dbReference>
<protein>
    <recommendedName>
        <fullName evidence="3">ACT domain-containing protein</fullName>
    </recommendedName>
</protein>
<dbReference type="RefSeq" id="WP_202777472.1">
    <property type="nucleotide sequence ID" value="NZ_CP065425.1"/>
</dbReference>
<organism evidence="1 2">
    <name type="scientific">Heyndrickxia vini</name>
    <dbReference type="NCBI Taxonomy" id="1476025"/>
    <lineage>
        <taxon>Bacteria</taxon>
        <taxon>Bacillati</taxon>
        <taxon>Bacillota</taxon>
        <taxon>Bacilli</taxon>
        <taxon>Bacillales</taxon>
        <taxon>Bacillaceae</taxon>
        <taxon>Heyndrickxia</taxon>
    </lineage>
</organism>
<keyword evidence="2" id="KW-1185">Reference proteome</keyword>
<name>A0ABX7DZB0_9BACI</name>
<dbReference type="EMBL" id="CP065425">
    <property type="protein sequence ID" value="QQZ08661.1"/>
    <property type="molecule type" value="Genomic_DNA"/>
</dbReference>
<sequence>MNHSQVSQPGIKLRTQFTFMVDDVTLSCILSGIAENSVNIAAFFTTKDARNANFVRLVVGSSESESAEDLSVVVKTLKSLQVRFKEEKVIALSTIPAGIPGGYNRVIGSLWCKTKLKSFYVGENNIIYINVSNIRKAIEILSNENLEQCPKEC</sequence>